<dbReference type="PROSITE" id="PS51914">
    <property type="entry name" value="MRH"/>
    <property type="match status" value="1"/>
</dbReference>
<evidence type="ECO:0000256" key="5">
    <source>
        <dbReference type="ARBA" id="ARBA00005363"/>
    </source>
</evidence>
<evidence type="ECO:0000256" key="17">
    <source>
        <dbReference type="ARBA" id="ARBA00023329"/>
    </source>
</evidence>
<dbReference type="Gene3D" id="2.70.130.10">
    <property type="entry name" value="Mannose-6-phosphate receptor binding domain"/>
    <property type="match status" value="1"/>
</dbReference>
<evidence type="ECO:0000256" key="7">
    <source>
        <dbReference type="ARBA" id="ARBA00022448"/>
    </source>
</evidence>
<evidence type="ECO:0000256" key="18">
    <source>
        <dbReference type="SAM" id="Phobius"/>
    </source>
</evidence>
<comment type="caution">
    <text evidence="20">The sequence shown here is derived from an EMBL/GenBank/DDBJ whole genome shotgun (WGS) entry which is preliminary data.</text>
</comment>
<keyword evidence="11 18" id="KW-1133">Transmembrane helix</keyword>
<evidence type="ECO:0000313" key="21">
    <source>
        <dbReference type="Proteomes" id="UP000789342"/>
    </source>
</evidence>
<keyword evidence="8 18" id="KW-0812">Transmembrane</keyword>
<dbReference type="GO" id="GO:0030659">
    <property type="term" value="C:cytoplasmic vesicle membrane"/>
    <property type="evidence" value="ECO:0007669"/>
    <property type="project" value="UniProtKB-SubCell"/>
</dbReference>
<proteinExistence type="inferred from homology"/>
<feature type="transmembrane region" description="Helical" evidence="18">
    <location>
        <begin position="207"/>
        <end position="225"/>
    </location>
</feature>
<evidence type="ECO:0000313" key="20">
    <source>
        <dbReference type="EMBL" id="CAG8648953.1"/>
    </source>
</evidence>
<dbReference type="GO" id="GO:0006914">
    <property type="term" value="P:autophagy"/>
    <property type="evidence" value="ECO:0007669"/>
    <property type="project" value="UniProtKB-KW"/>
</dbReference>
<comment type="subcellular location">
    <subcellularLocation>
        <location evidence="2">Cytoplasmic vesicle membrane</location>
        <topology evidence="2">Single-pass type I membrane protein</topology>
    </subcellularLocation>
    <subcellularLocation>
        <location evidence="4">Golgi apparatus membrane</location>
        <topology evidence="4">Single-pass type I membrane protein</topology>
    </subcellularLocation>
    <subcellularLocation>
        <location evidence="1">Mitochondrion membrane</location>
        <topology evidence="1">Single-pass membrane protein</topology>
    </subcellularLocation>
    <subcellularLocation>
        <location evidence="3">Preautophagosomal structure membrane</location>
        <topology evidence="3">Single-pass type I membrane protein</topology>
    </subcellularLocation>
</comment>
<dbReference type="GO" id="GO:0031966">
    <property type="term" value="C:mitochondrial membrane"/>
    <property type="evidence" value="ECO:0007669"/>
    <property type="project" value="UniProtKB-SubCell"/>
</dbReference>
<dbReference type="InterPro" id="IPR009011">
    <property type="entry name" value="Man6P_isomerase_rcpt-bd_dom_sf"/>
</dbReference>
<dbReference type="PANTHER" id="PTHR15071">
    <property type="entry name" value="MANNOSE-6-PHOSPHATE RECEPTOR FAMILY MEMBER"/>
    <property type="match status" value="1"/>
</dbReference>
<keyword evidence="15 18" id="KW-0472">Membrane</keyword>
<reference evidence="20" key="1">
    <citation type="submission" date="2021-06" db="EMBL/GenBank/DDBJ databases">
        <authorList>
            <person name="Kallberg Y."/>
            <person name="Tangrot J."/>
            <person name="Rosling A."/>
        </authorList>
    </citation>
    <scope>NUCLEOTIDE SEQUENCE</scope>
    <source>
        <strain evidence="20">CL551</strain>
    </source>
</reference>
<dbReference type="GO" id="GO:0034045">
    <property type="term" value="C:phagophore assembly site membrane"/>
    <property type="evidence" value="ECO:0007669"/>
    <property type="project" value="UniProtKB-SubCell"/>
</dbReference>
<keyword evidence="9" id="KW-0732">Signal</keyword>
<dbReference type="InterPro" id="IPR018939">
    <property type="entry name" value="Autophagy-rel_prot_27"/>
</dbReference>
<dbReference type="Proteomes" id="UP000789342">
    <property type="component" value="Unassembled WGS sequence"/>
</dbReference>
<dbReference type="PANTHER" id="PTHR15071:SF13">
    <property type="entry name" value="AUTOPHAGY-RELATED PROTEIN 27"/>
    <property type="match status" value="1"/>
</dbReference>
<dbReference type="OrthoDB" id="29460at2759"/>
<sequence length="273" mass="31084">MSKFKSSWIVAVVVLFMFGRFLEIRAFNCSNLEVEGIRFDFTELNRTFNITNTEESPPTMKYTTYLINPCSPLTYNNSVETHNENMCEDGAFICEIITHKSENVTLVTSVKTVAGNFTERPLDPQTVLGPSSKAEDLHGPLTVSLHGGIFVGQKQEANITFFCDEKEENITVKAYKDNILFIEWKTLHACGTKIPEESKGLGAFTKFLIFIFIIVALYLMIGAGYKYHVYRSRGWDLLPNRDFWRDVPYIASDLTKNLFNTIRGGRHPGYSRV</sequence>
<comment type="similarity">
    <text evidence="5">Belongs to the ATG27 family.</text>
</comment>
<keyword evidence="14" id="KW-0496">Mitochondrion</keyword>
<evidence type="ECO:0000256" key="14">
    <source>
        <dbReference type="ARBA" id="ARBA00023128"/>
    </source>
</evidence>
<evidence type="ECO:0000256" key="13">
    <source>
        <dbReference type="ARBA" id="ARBA00023034"/>
    </source>
</evidence>
<dbReference type="Pfam" id="PF09451">
    <property type="entry name" value="ATG27"/>
    <property type="match status" value="1"/>
</dbReference>
<dbReference type="EMBL" id="CAJVPV010010207">
    <property type="protein sequence ID" value="CAG8648953.1"/>
    <property type="molecule type" value="Genomic_DNA"/>
</dbReference>
<organism evidence="20 21">
    <name type="scientific">Acaulospora morrowiae</name>
    <dbReference type="NCBI Taxonomy" id="94023"/>
    <lineage>
        <taxon>Eukaryota</taxon>
        <taxon>Fungi</taxon>
        <taxon>Fungi incertae sedis</taxon>
        <taxon>Mucoromycota</taxon>
        <taxon>Glomeromycotina</taxon>
        <taxon>Glomeromycetes</taxon>
        <taxon>Diversisporales</taxon>
        <taxon>Acaulosporaceae</taxon>
        <taxon>Acaulospora</taxon>
    </lineage>
</organism>
<evidence type="ECO:0000256" key="3">
    <source>
        <dbReference type="ARBA" id="ARBA00004472"/>
    </source>
</evidence>
<keyword evidence="16" id="KW-1015">Disulfide bond</keyword>
<evidence type="ECO:0000259" key="19">
    <source>
        <dbReference type="PROSITE" id="PS51914"/>
    </source>
</evidence>
<keyword evidence="17" id="KW-0968">Cytoplasmic vesicle</keyword>
<accession>A0A9N9DUX5</accession>
<evidence type="ECO:0000256" key="11">
    <source>
        <dbReference type="ARBA" id="ARBA00022989"/>
    </source>
</evidence>
<dbReference type="SUPFAM" id="SSF50911">
    <property type="entry name" value="Mannose 6-phosphate receptor domain"/>
    <property type="match status" value="1"/>
</dbReference>
<evidence type="ECO:0000256" key="4">
    <source>
        <dbReference type="ARBA" id="ARBA00004614"/>
    </source>
</evidence>
<dbReference type="GO" id="GO:0015031">
    <property type="term" value="P:protein transport"/>
    <property type="evidence" value="ECO:0007669"/>
    <property type="project" value="UniProtKB-KW"/>
</dbReference>
<gene>
    <name evidence="20" type="ORF">AMORRO_LOCUS9869</name>
</gene>
<keyword evidence="13" id="KW-0333">Golgi apparatus</keyword>
<keyword evidence="10" id="KW-0653">Protein transport</keyword>
<evidence type="ECO:0000256" key="2">
    <source>
        <dbReference type="ARBA" id="ARBA00004358"/>
    </source>
</evidence>
<evidence type="ECO:0000256" key="15">
    <source>
        <dbReference type="ARBA" id="ARBA00023136"/>
    </source>
</evidence>
<evidence type="ECO:0000256" key="6">
    <source>
        <dbReference type="ARBA" id="ARBA00013776"/>
    </source>
</evidence>
<protein>
    <recommendedName>
        <fullName evidence="6">Autophagy-related protein 27</fullName>
    </recommendedName>
</protein>
<dbReference type="AlphaFoldDB" id="A0A9N9DUX5"/>
<keyword evidence="21" id="KW-1185">Reference proteome</keyword>
<name>A0A9N9DUX5_9GLOM</name>
<dbReference type="GO" id="GO:0000139">
    <property type="term" value="C:Golgi membrane"/>
    <property type="evidence" value="ECO:0007669"/>
    <property type="project" value="UniProtKB-SubCell"/>
</dbReference>
<evidence type="ECO:0000256" key="12">
    <source>
        <dbReference type="ARBA" id="ARBA00023006"/>
    </source>
</evidence>
<evidence type="ECO:0000256" key="9">
    <source>
        <dbReference type="ARBA" id="ARBA00022729"/>
    </source>
</evidence>
<feature type="domain" description="MRH" evidence="19">
    <location>
        <begin position="27"/>
        <end position="192"/>
    </location>
</feature>
<evidence type="ECO:0000256" key="1">
    <source>
        <dbReference type="ARBA" id="ARBA00004304"/>
    </source>
</evidence>
<evidence type="ECO:0000256" key="8">
    <source>
        <dbReference type="ARBA" id="ARBA00022692"/>
    </source>
</evidence>
<keyword evidence="12" id="KW-0072">Autophagy</keyword>
<evidence type="ECO:0000256" key="10">
    <source>
        <dbReference type="ARBA" id="ARBA00022927"/>
    </source>
</evidence>
<keyword evidence="7" id="KW-0813">Transport</keyword>
<evidence type="ECO:0000256" key="16">
    <source>
        <dbReference type="ARBA" id="ARBA00023157"/>
    </source>
</evidence>
<dbReference type="InterPro" id="IPR044865">
    <property type="entry name" value="MRH_dom"/>
</dbReference>